<dbReference type="EMBL" id="HBGN01001492">
    <property type="protein sequence ID" value="CAD9314582.1"/>
    <property type="molecule type" value="Transcribed_RNA"/>
</dbReference>
<keyword evidence="2 4" id="KW-0812">Transmembrane</keyword>
<gene>
    <name evidence="6" type="ORF">DBRI1063_LOCUS987</name>
    <name evidence="7" type="ORF">DBRI1063_LOCUS988</name>
</gene>
<sequence>MISRKVLVVLSTLAIGINGFVVHTKRSSPVPTGSSTHEEFLPLSLPSSTLLCLSSLSSSSPTCSTNMHEDEKNAMQLKNDKINDGIICSGDDNTRREFLSSMIGAITVVSAVTLNQPGQAEAAVTTTANSPSSSAASVDYEAIFKRASKKALGGGKAGASAAVVQVCSLMWLRTAMNYQYRYGGNLGSSLKTLMEEGGIPRLYQGLPFALLQGPLTRFGDTAANIGVLALLDSIEATSSLPLPLKTLAGSVTAGLWRIVLMPVDSSKTVMQVEGADGLNKLWSNVRNEMSISPLFQGAVASAAATAVGHYPWFLTYNYLDGALPVISQSDDLLLSLLRSAVLGLSAACVSDCCSNSLRVIKTTKQTAQFRDTSDGNSESNIATSAVEEGSVNKGNEISYREAFALVIEKDGWTGLLGRGLQTRLLTNAIQGAVFSVLWKYFQNVGGMQ</sequence>
<evidence type="ECO:0000256" key="2">
    <source>
        <dbReference type="ARBA" id="ARBA00022692"/>
    </source>
</evidence>
<evidence type="ECO:0000313" key="6">
    <source>
        <dbReference type="EMBL" id="CAD9314581.1"/>
    </source>
</evidence>
<feature type="repeat" description="Solcar" evidence="4">
    <location>
        <begin position="240"/>
        <end position="322"/>
    </location>
</feature>
<keyword evidence="5" id="KW-0732">Signal</keyword>
<dbReference type="PROSITE" id="PS50920">
    <property type="entry name" value="SOLCAR"/>
    <property type="match status" value="1"/>
</dbReference>
<evidence type="ECO:0000313" key="7">
    <source>
        <dbReference type="EMBL" id="CAD9314582.1"/>
    </source>
</evidence>
<reference evidence="6" key="1">
    <citation type="submission" date="2021-01" db="EMBL/GenBank/DDBJ databases">
        <authorList>
            <person name="Corre E."/>
            <person name="Pelletier E."/>
            <person name="Niang G."/>
            <person name="Scheremetjew M."/>
            <person name="Finn R."/>
            <person name="Kale V."/>
            <person name="Holt S."/>
            <person name="Cochrane G."/>
            <person name="Meng A."/>
            <person name="Brown T."/>
            <person name="Cohen L."/>
        </authorList>
    </citation>
    <scope>NUCLEOTIDE SEQUENCE</scope>
    <source>
        <strain evidence="6">Pop2</strain>
    </source>
</reference>
<dbReference type="InterPro" id="IPR018108">
    <property type="entry name" value="MCP_transmembrane"/>
</dbReference>
<dbReference type="AlphaFoldDB" id="A0A6U3NT88"/>
<feature type="chain" id="PRO_5036393861" description="Mitochondrial carrier protein" evidence="5">
    <location>
        <begin position="20"/>
        <end position="448"/>
    </location>
</feature>
<accession>A0A6U3NT88</accession>
<comment type="subcellular location">
    <subcellularLocation>
        <location evidence="1">Membrane</location>
        <topology evidence="1">Multi-pass membrane protein</topology>
    </subcellularLocation>
</comment>
<evidence type="ECO:0000256" key="4">
    <source>
        <dbReference type="PROSITE-ProRule" id="PRU00282"/>
    </source>
</evidence>
<feature type="signal peptide" evidence="5">
    <location>
        <begin position="1"/>
        <end position="19"/>
    </location>
</feature>
<organism evidence="6">
    <name type="scientific">Ditylum brightwellii</name>
    <dbReference type="NCBI Taxonomy" id="49249"/>
    <lineage>
        <taxon>Eukaryota</taxon>
        <taxon>Sar</taxon>
        <taxon>Stramenopiles</taxon>
        <taxon>Ochrophyta</taxon>
        <taxon>Bacillariophyta</taxon>
        <taxon>Mediophyceae</taxon>
        <taxon>Lithodesmiophycidae</taxon>
        <taxon>Lithodesmiales</taxon>
        <taxon>Lithodesmiaceae</taxon>
        <taxon>Ditylum</taxon>
    </lineage>
</organism>
<dbReference type="GO" id="GO:0016020">
    <property type="term" value="C:membrane"/>
    <property type="evidence" value="ECO:0007669"/>
    <property type="project" value="UniProtKB-SubCell"/>
</dbReference>
<evidence type="ECO:0000256" key="1">
    <source>
        <dbReference type="ARBA" id="ARBA00004141"/>
    </source>
</evidence>
<evidence type="ECO:0000256" key="3">
    <source>
        <dbReference type="ARBA" id="ARBA00023136"/>
    </source>
</evidence>
<protein>
    <recommendedName>
        <fullName evidence="8">Mitochondrial carrier protein</fullName>
    </recommendedName>
</protein>
<dbReference type="PANTHER" id="PTHR47567">
    <property type="entry name" value="MITOCHONDRIAL SUBSTRATE/SOLUTE CARRIER"/>
    <property type="match status" value="1"/>
</dbReference>
<dbReference type="Gene3D" id="1.50.40.10">
    <property type="entry name" value="Mitochondrial carrier domain"/>
    <property type="match status" value="1"/>
</dbReference>
<dbReference type="EMBL" id="HBGN01001491">
    <property type="protein sequence ID" value="CAD9314581.1"/>
    <property type="molecule type" value="Transcribed_RNA"/>
</dbReference>
<dbReference type="PANTHER" id="PTHR47567:SF1">
    <property type="entry name" value="NAD-DEPENDENT EPIMERASE_DEHYDRATASE DOMAIN-CONTAINING PROTEIN"/>
    <property type="match status" value="1"/>
</dbReference>
<evidence type="ECO:0000256" key="5">
    <source>
        <dbReference type="SAM" id="SignalP"/>
    </source>
</evidence>
<keyword evidence="3 4" id="KW-0472">Membrane</keyword>
<name>A0A6U3NT88_9STRA</name>
<proteinExistence type="predicted"/>
<dbReference type="SUPFAM" id="SSF103506">
    <property type="entry name" value="Mitochondrial carrier"/>
    <property type="match status" value="1"/>
</dbReference>
<dbReference type="InterPro" id="IPR023395">
    <property type="entry name" value="MCP_dom_sf"/>
</dbReference>
<evidence type="ECO:0008006" key="8">
    <source>
        <dbReference type="Google" id="ProtNLM"/>
    </source>
</evidence>